<sequence length="520" mass="57615">MKKLNRLIALLPAICLLHTGCDKDFGQINTNPYGLTSTNPALLFTNAQRLTSPGSWEGDQTIVQQFVNAYNTGATSGFNLNDDNNTFNVTRWNDNYPNPIKMLEQVTALVKGDAARTNLANMTVIWKNYVYMTLVDTYGDIPYSQAGKAYLEANFYPAYDKDEDIYAGLYTNIKAAIAALNPSGDLVIEDLLYGKAGSAAAQVDKWKRLGNSLLLRIGMRYSKIDQNKAKIIVQEAFNAGVMQSNSDNAFITYTSVYVNPINTNPRTLNPYFYYLAEPFINQLKTTHDPRLKYISGKYTDPNQVLALTPDTTTANQFGFPVGYDQLTVGNYPGYRGAAGTGQNYSQLNFLVLGSATAPNFFVSYAQTQLLLAEAAYRGWLTGLSGALTAQQYYEAGVRAHMNDFERYPNTPVPAVPTAMQDSYLAQPGVAYTDANALQQINTQYWIASISNGAEGFANFRRSGYPALSPNKYNNNLQGGFVRRYPYPNEESSKNAANYIEAVKSIGGQDNLTTRIFWDQN</sequence>
<dbReference type="InterPro" id="IPR041662">
    <property type="entry name" value="SusD-like_2"/>
</dbReference>
<accession>A0A1N7RIA5</accession>
<name>A0A1N7RIA5_9BACT</name>
<dbReference type="RefSeq" id="WP_076382699.1">
    <property type="nucleotide sequence ID" value="NZ_AP017422.1"/>
</dbReference>
<dbReference type="Gene3D" id="1.25.40.390">
    <property type="match status" value="1"/>
</dbReference>
<dbReference type="SUPFAM" id="SSF48452">
    <property type="entry name" value="TPR-like"/>
    <property type="match status" value="1"/>
</dbReference>
<dbReference type="STRING" id="477680.SAMN05421788_11625"/>
<reference evidence="2" key="1">
    <citation type="submission" date="2017-01" db="EMBL/GenBank/DDBJ databases">
        <authorList>
            <person name="Varghese N."/>
            <person name="Submissions S."/>
        </authorList>
    </citation>
    <scope>NUCLEOTIDE SEQUENCE [LARGE SCALE GENOMIC DNA]</scope>
    <source>
        <strain evidence="2">DSM 21054</strain>
    </source>
</reference>
<dbReference type="InterPro" id="IPR011990">
    <property type="entry name" value="TPR-like_helical_dom_sf"/>
</dbReference>
<organism evidence="1 2">
    <name type="scientific">Filimonas lacunae</name>
    <dbReference type="NCBI Taxonomy" id="477680"/>
    <lineage>
        <taxon>Bacteria</taxon>
        <taxon>Pseudomonadati</taxon>
        <taxon>Bacteroidota</taxon>
        <taxon>Chitinophagia</taxon>
        <taxon>Chitinophagales</taxon>
        <taxon>Chitinophagaceae</taxon>
        <taxon>Filimonas</taxon>
    </lineage>
</organism>
<proteinExistence type="predicted"/>
<gene>
    <name evidence="1" type="ORF">SAMN05421788_11625</name>
</gene>
<dbReference type="Proteomes" id="UP000186917">
    <property type="component" value="Unassembled WGS sequence"/>
</dbReference>
<evidence type="ECO:0000313" key="1">
    <source>
        <dbReference type="EMBL" id="SIT34387.1"/>
    </source>
</evidence>
<dbReference type="AlphaFoldDB" id="A0A1N7RIA5"/>
<protein>
    <submittedName>
        <fullName evidence="1">Starch-binding associating with outer membrane</fullName>
    </submittedName>
</protein>
<dbReference type="EMBL" id="FTOR01000016">
    <property type="protein sequence ID" value="SIT34387.1"/>
    <property type="molecule type" value="Genomic_DNA"/>
</dbReference>
<evidence type="ECO:0000313" key="2">
    <source>
        <dbReference type="Proteomes" id="UP000186917"/>
    </source>
</evidence>
<dbReference type="OrthoDB" id="9766256at2"/>
<dbReference type="Pfam" id="PF12771">
    <property type="entry name" value="SusD-like_2"/>
    <property type="match status" value="1"/>
</dbReference>
<keyword evidence="2" id="KW-1185">Reference proteome</keyword>